<dbReference type="EMBL" id="LK052907">
    <property type="protein sequence ID" value="CDR46213.1"/>
    <property type="molecule type" value="Genomic_DNA"/>
</dbReference>
<dbReference type="PANTHER" id="PTHR12504:SF0">
    <property type="entry name" value="MITOCHONDRIAL IMPORT RECEPTOR SUBUNIT TOM22 HOMOLOG"/>
    <property type="match status" value="1"/>
</dbReference>
<evidence type="ECO:0000313" key="13">
    <source>
        <dbReference type="EMBL" id="CDR46213.1"/>
    </source>
</evidence>
<keyword evidence="8" id="KW-0811">Translocation</keyword>
<evidence type="ECO:0000256" key="1">
    <source>
        <dbReference type="ARBA" id="ARBA00004572"/>
    </source>
</evidence>
<keyword evidence="6" id="KW-0653">Protein transport</keyword>
<accession>A0A061BA40</accession>
<dbReference type="PhylomeDB" id="A0A061BA40"/>
<sequence>MVKLTQIEDEQEAAFQEQQAKTQADAPVVDDEDDYETDSDSDDEFDENETLYDRVIALKDIVPPKQRTQISDIVSRVYNTIYSGVSKTGNITWIVTTSALLLGVPLSLSILAEQQLMELEKEFKLQQGDNDILAPAADAGAAGSAGAVAAAPAPATA</sequence>
<dbReference type="InterPro" id="IPR005683">
    <property type="entry name" value="Tom22"/>
</dbReference>
<comment type="subcellular location">
    <subcellularLocation>
        <location evidence="1">Mitochondrion outer membrane</location>
        <topology evidence="1">Single-pass membrane protein</topology>
    </subcellularLocation>
</comment>
<keyword evidence="11" id="KW-0675">Receptor</keyword>
<evidence type="ECO:0000256" key="5">
    <source>
        <dbReference type="ARBA" id="ARBA00022787"/>
    </source>
</evidence>
<evidence type="ECO:0000256" key="3">
    <source>
        <dbReference type="ARBA" id="ARBA00022448"/>
    </source>
</evidence>
<evidence type="ECO:0000256" key="11">
    <source>
        <dbReference type="ARBA" id="ARBA00023170"/>
    </source>
</evidence>
<keyword evidence="3" id="KW-0813">Transport</keyword>
<evidence type="ECO:0000256" key="2">
    <source>
        <dbReference type="ARBA" id="ARBA00009874"/>
    </source>
</evidence>
<dbReference type="PANTHER" id="PTHR12504">
    <property type="entry name" value="MITOCHONDRIAL IMPORT RECEPTOR SUBUNIT TOM22"/>
    <property type="match status" value="1"/>
</dbReference>
<proteinExistence type="inferred from homology"/>
<dbReference type="AlphaFoldDB" id="A0A061BA40"/>
<keyword evidence="5" id="KW-1000">Mitochondrion outer membrane</keyword>
<keyword evidence="10" id="KW-0472">Membrane</keyword>
<feature type="compositionally biased region" description="Low complexity" evidence="12">
    <location>
        <begin position="13"/>
        <end position="24"/>
    </location>
</feature>
<dbReference type="GO" id="GO:0006886">
    <property type="term" value="P:intracellular protein transport"/>
    <property type="evidence" value="ECO:0007669"/>
    <property type="project" value="InterPro"/>
</dbReference>
<evidence type="ECO:0000256" key="7">
    <source>
        <dbReference type="ARBA" id="ARBA00022989"/>
    </source>
</evidence>
<dbReference type="Pfam" id="PF04281">
    <property type="entry name" value="Tom22"/>
    <property type="match status" value="1"/>
</dbReference>
<organism evidence="13">
    <name type="scientific">Cyberlindnera fabianii</name>
    <name type="common">Yeast</name>
    <name type="synonym">Hansenula fabianii</name>
    <dbReference type="NCBI Taxonomy" id="36022"/>
    <lineage>
        <taxon>Eukaryota</taxon>
        <taxon>Fungi</taxon>
        <taxon>Dikarya</taxon>
        <taxon>Ascomycota</taxon>
        <taxon>Saccharomycotina</taxon>
        <taxon>Saccharomycetes</taxon>
        <taxon>Phaffomycetales</taxon>
        <taxon>Phaffomycetaceae</taxon>
        <taxon>Cyberlindnera</taxon>
    </lineage>
</organism>
<gene>
    <name evidence="13" type="ORF">CYFA0S_22e01332g</name>
</gene>
<dbReference type="CDD" id="cd22884">
    <property type="entry name" value="TOM22"/>
    <property type="match status" value="1"/>
</dbReference>
<reference evidence="13" key="1">
    <citation type="journal article" date="2014" name="Genome Announc.">
        <title>Genome sequence of the yeast Cyberlindnera fabianii (Hansenula fabianii).</title>
        <authorList>
            <person name="Freel K.C."/>
            <person name="Sarilar V."/>
            <person name="Neuveglise C."/>
            <person name="Devillers H."/>
            <person name="Friedrich A."/>
            <person name="Schacherer J."/>
        </authorList>
    </citation>
    <scope>NUCLEOTIDE SEQUENCE</scope>
    <source>
        <strain evidence="13">YJS4271</strain>
    </source>
</reference>
<dbReference type="GO" id="GO:0005741">
    <property type="term" value="C:mitochondrial outer membrane"/>
    <property type="evidence" value="ECO:0007669"/>
    <property type="project" value="UniProtKB-SubCell"/>
</dbReference>
<dbReference type="VEuPathDB" id="FungiDB:BON22_1973"/>
<evidence type="ECO:0000256" key="6">
    <source>
        <dbReference type="ARBA" id="ARBA00022927"/>
    </source>
</evidence>
<evidence type="ECO:0000256" key="10">
    <source>
        <dbReference type="ARBA" id="ARBA00023136"/>
    </source>
</evidence>
<feature type="compositionally biased region" description="Acidic residues" evidence="12">
    <location>
        <begin position="28"/>
        <end position="46"/>
    </location>
</feature>
<comment type="similarity">
    <text evidence="2">Belongs to the Tom22 family.</text>
</comment>
<name>A0A061BA40_CYBFA</name>
<evidence type="ECO:0000256" key="9">
    <source>
        <dbReference type="ARBA" id="ARBA00023128"/>
    </source>
</evidence>
<keyword evidence="7" id="KW-1133">Transmembrane helix</keyword>
<evidence type="ECO:0000256" key="4">
    <source>
        <dbReference type="ARBA" id="ARBA00022692"/>
    </source>
</evidence>
<protein>
    <submittedName>
        <fullName evidence="13">CYFA0S22e01332g1_1</fullName>
    </submittedName>
</protein>
<keyword evidence="9" id="KW-0496">Mitochondrion</keyword>
<dbReference type="OrthoDB" id="10016939at2759"/>
<keyword evidence="4" id="KW-0812">Transmembrane</keyword>
<evidence type="ECO:0000256" key="8">
    <source>
        <dbReference type="ARBA" id="ARBA00023010"/>
    </source>
</evidence>
<feature type="region of interest" description="Disordered" evidence="12">
    <location>
        <begin position="1"/>
        <end position="46"/>
    </location>
</feature>
<evidence type="ECO:0000256" key="12">
    <source>
        <dbReference type="SAM" id="MobiDB-lite"/>
    </source>
</evidence>